<gene>
    <name evidence="1" type="ORF">CAT59_05750</name>
</gene>
<dbReference type="EMBL" id="NGIR01000018">
    <property type="protein sequence ID" value="OTU29100.1"/>
    <property type="molecule type" value="Genomic_DNA"/>
</dbReference>
<comment type="caution">
    <text evidence="1">The sequence shown here is derived from an EMBL/GenBank/DDBJ whole genome shotgun (WGS) entry which is preliminary data.</text>
</comment>
<organism evidence="1 2">
    <name type="scientific">Acinetobacter pittii</name>
    <name type="common">Acinetobacter genomosp. 3</name>
    <dbReference type="NCBI Taxonomy" id="48296"/>
    <lineage>
        <taxon>Bacteria</taxon>
        <taxon>Pseudomonadati</taxon>
        <taxon>Pseudomonadota</taxon>
        <taxon>Gammaproteobacteria</taxon>
        <taxon>Moraxellales</taxon>
        <taxon>Moraxellaceae</taxon>
        <taxon>Acinetobacter</taxon>
        <taxon>Acinetobacter calcoaceticus/baumannii complex</taxon>
    </lineage>
</organism>
<proteinExistence type="predicted"/>
<accession>A0A0R0RQ58</accession>
<dbReference type="Gene3D" id="3.10.450.50">
    <property type="match status" value="1"/>
</dbReference>
<sequence>MDQQYFLNNYIGKFNQQDHSGFEEFFAPNIKMFNGGLIFEGVEAVKEHYRQIWSVMKETLNVKEYLPVNDNRLVIELHTHFDVPEDKTETPFGEIKQGQQFDFHGLILYKIDENQKFYEVHVSYFNFIKTDADGTKTNIGMPH</sequence>
<evidence type="ECO:0008006" key="3">
    <source>
        <dbReference type="Google" id="ProtNLM"/>
    </source>
</evidence>
<evidence type="ECO:0000313" key="1">
    <source>
        <dbReference type="EMBL" id="OTU29100.1"/>
    </source>
</evidence>
<name>A0A0R0RQ58_ACIPI</name>
<dbReference type="SUPFAM" id="SSF54427">
    <property type="entry name" value="NTF2-like"/>
    <property type="match status" value="1"/>
</dbReference>
<evidence type="ECO:0000313" key="2">
    <source>
        <dbReference type="Proteomes" id="UP000195162"/>
    </source>
</evidence>
<dbReference type="Proteomes" id="UP000195162">
    <property type="component" value="Unassembled WGS sequence"/>
</dbReference>
<protein>
    <recommendedName>
        <fullName evidence="3">Nuclear transport factor 2 family protein</fullName>
    </recommendedName>
</protein>
<dbReference type="AlphaFoldDB" id="A0A0R0RQ58"/>
<dbReference type="RefSeq" id="WP_032053239.1">
    <property type="nucleotide sequence ID" value="NZ_CAYSYS010000016.1"/>
</dbReference>
<reference evidence="1 2" key="1">
    <citation type="submission" date="2017-05" db="EMBL/GenBank/DDBJ databases">
        <authorList>
            <person name="Song R."/>
            <person name="Chenine A.L."/>
            <person name="Ruprecht R.M."/>
        </authorList>
    </citation>
    <scope>NUCLEOTIDE SEQUENCE [LARGE SCALE GENOMIC DNA]</scope>
    <source>
        <strain evidence="1 2">ARLG1955</strain>
    </source>
</reference>
<dbReference type="InterPro" id="IPR032710">
    <property type="entry name" value="NTF2-like_dom_sf"/>
</dbReference>